<proteinExistence type="predicted"/>
<dbReference type="Proteomes" id="UP000273145">
    <property type="component" value="Chromosome"/>
</dbReference>
<reference evidence="1 2" key="1">
    <citation type="submission" date="2018-11" db="EMBL/GenBank/DDBJ databases">
        <title>Genome sequencing of Paenibacillus lentus DSM25539(T).</title>
        <authorList>
            <person name="Kook J.-K."/>
            <person name="Park S.-N."/>
            <person name="Lim Y.K."/>
        </authorList>
    </citation>
    <scope>NUCLEOTIDE SEQUENCE [LARGE SCALE GENOMIC DNA]</scope>
    <source>
        <strain evidence="1 2">DSM 25539</strain>
    </source>
</reference>
<protein>
    <submittedName>
        <fullName evidence="1">Uncharacterized protein</fullName>
    </submittedName>
</protein>
<evidence type="ECO:0000313" key="1">
    <source>
        <dbReference type="EMBL" id="AZK48591.1"/>
    </source>
</evidence>
<dbReference type="AlphaFoldDB" id="A0A3Q8SDZ8"/>
<dbReference type="OrthoDB" id="9802447at2"/>
<dbReference type="KEGG" id="plen:EIM92_22410"/>
<dbReference type="RefSeq" id="WP_125084742.1">
    <property type="nucleotide sequence ID" value="NZ_CP034248.1"/>
</dbReference>
<dbReference type="EMBL" id="CP034248">
    <property type="protein sequence ID" value="AZK48591.1"/>
    <property type="molecule type" value="Genomic_DNA"/>
</dbReference>
<name>A0A3Q8SDZ8_9BACL</name>
<sequence length="163" mass="19232">MGYIIKYRNDIGEFINEESVDTHEEYSKEYYTNNNELIKTELIINGKVKVVTYENSDINFEELLEKHLKEYGNASADFMGVHEITSEGYKVRGHLFKNGKLNFVRETYYDMMGNEIKEVSLNPKNNYEPTMVEYYEYDDNKELIRITQKTIDGKVISHIDLDL</sequence>
<organism evidence="1 2">
    <name type="scientific">Paenibacillus lentus</name>
    <dbReference type="NCBI Taxonomy" id="1338368"/>
    <lineage>
        <taxon>Bacteria</taxon>
        <taxon>Bacillati</taxon>
        <taxon>Bacillota</taxon>
        <taxon>Bacilli</taxon>
        <taxon>Bacillales</taxon>
        <taxon>Paenibacillaceae</taxon>
        <taxon>Paenibacillus</taxon>
    </lineage>
</organism>
<accession>A0A3Q8SDZ8</accession>
<evidence type="ECO:0000313" key="2">
    <source>
        <dbReference type="Proteomes" id="UP000273145"/>
    </source>
</evidence>
<keyword evidence="2" id="KW-1185">Reference proteome</keyword>
<gene>
    <name evidence="1" type="ORF">EIM92_22410</name>
</gene>